<sequence length="73" mass="8715">GGSTMYIWGNTTLYTRHNLATDIHSIEVYLGLSWMDWNFSACFDDREIKNNIEFYEWLKTVFFPMAKEKLLKL</sequence>
<proteinExistence type="predicted"/>
<name>A0A0F9NF37_9ZZZZ</name>
<evidence type="ECO:0000313" key="1">
    <source>
        <dbReference type="EMBL" id="KKN16579.1"/>
    </source>
</evidence>
<feature type="non-terminal residue" evidence="1">
    <location>
        <position position="1"/>
    </location>
</feature>
<comment type="caution">
    <text evidence="1">The sequence shown here is derived from an EMBL/GenBank/DDBJ whole genome shotgun (WGS) entry which is preliminary data.</text>
</comment>
<organism evidence="1">
    <name type="scientific">marine sediment metagenome</name>
    <dbReference type="NCBI Taxonomy" id="412755"/>
    <lineage>
        <taxon>unclassified sequences</taxon>
        <taxon>metagenomes</taxon>
        <taxon>ecological metagenomes</taxon>
    </lineage>
</organism>
<protein>
    <submittedName>
        <fullName evidence="1">Uncharacterized protein</fullName>
    </submittedName>
</protein>
<reference evidence="1" key="1">
    <citation type="journal article" date="2015" name="Nature">
        <title>Complex archaea that bridge the gap between prokaryotes and eukaryotes.</title>
        <authorList>
            <person name="Spang A."/>
            <person name="Saw J.H."/>
            <person name="Jorgensen S.L."/>
            <person name="Zaremba-Niedzwiedzka K."/>
            <person name="Martijn J."/>
            <person name="Lind A.E."/>
            <person name="van Eijk R."/>
            <person name="Schleper C."/>
            <person name="Guy L."/>
            <person name="Ettema T.J."/>
        </authorList>
    </citation>
    <scope>NUCLEOTIDE SEQUENCE</scope>
</reference>
<dbReference type="EMBL" id="LAZR01003601">
    <property type="protein sequence ID" value="KKN16579.1"/>
    <property type="molecule type" value="Genomic_DNA"/>
</dbReference>
<gene>
    <name evidence="1" type="ORF">LCGC14_0974590</name>
</gene>
<dbReference type="AlphaFoldDB" id="A0A0F9NF37"/>
<accession>A0A0F9NF37</accession>